<dbReference type="OrthoDB" id="9814427at2"/>
<name>A0A3P7SAK4_9FIRM</name>
<feature type="domain" description="Periplasmic binding protein" evidence="5">
    <location>
        <begin position="43"/>
        <end position="291"/>
    </location>
</feature>
<dbReference type="KEGG" id="cbar:PATL70BA_2978"/>
<evidence type="ECO:0000256" key="1">
    <source>
        <dbReference type="ARBA" id="ARBA00004196"/>
    </source>
</evidence>
<dbReference type="PROSITE" id="PS51257">
    <property type="entry name" value="PROKAR_LIPOPROTEIN"/>
    <property type="match status" value="1"/>
</dbReference>
<evidence type="ECO:0000256" key="3">
    <source>
        <dbReference type="ARBA" id="ARBA00022729"/>
    </source>
</evidence>
<dbReference type="CDD" id="cd19971">
    <property type="entry name" value="PBP1_ABC_sugar_binding-like"/>
    <property type="match status" value="1"/>
</dbReference>
<evidence type="ECO:0000256" key="4">
    <source>
        <dbReference type="SAM" id="SignalP"/>
    </source>
</evidence>
<feature type="signal peptide" evidence="4">
    <location>
        <begin position="1"/>
        <end position="19"/>
    </location>
</feature>
<evidence type="ECO:0000313" key="6">
    <source>
        <dbReference type="EMBL" id="VDN48889.1"/>
    </source>
</evidence>
<dbReference type="Gene3D" id="3.40.50.2300">
    <property type="match status" value="2"/>
</dbReference>
<dbReference type="PANTHER" id="PTHR46847">
    <property type="entry name" value="D-ALLOSE-BINDING PERIPLASMIC PROTEIN-RELATED"/>
    <property type="match status" value="1"/>
</dbReference>
<dbReference type="GO" id="GO:0030246">
    <property type="term" value="F:carbohydrate binding"/>
    <property type="evidence" value="ECO:0007669"/>
    <property type="project" value="UniProtKB-ARBA"/>
</dbReference>
<organism evidence="6 7">
    <name type="scientific">Petrocella atlantisensis</name>
    <dbReference type="NCBI Taxonomy" id="2173034"/>
    <lineage>
        <taxon>Bacteria</taxon>
        <taxon>Bacillati</taxon>
        <taxon>Bacillota</taxon>
        <taxon>Clostridia</taxon>
        <taxon>Lachnospirales</taxon>
        <taxon>Vallitaleaceae</taxon>
        <taxon>Petrocella</taxon>
    </lineage>
</organism>
<dbReference type="RefSeq" id="WP_125137956.1">
    <property type="nucleotide sequence ID" value="NZ_LR130778.1"/>
</dbReference>
<sequence length="317" mass="34450">MKKAIVILLILSMLAGVLSGCSKERNDDTPQLKSSYKFGATYMTLNNPFFVLLNKGIKDVVEANGDILIALDPALDPDKQISQIEDLIAQGVDAIFVTPVDWKGIRPALEAAQEAGIPIINVDAPVYDTELVASIITSDNYNAGVICANDMMRKLNKAKIVTLEHPTAKSAIDRTQGFIDTIAGMENYEIVARQSSEGQLEQAMSVMEDIIQENPEINVVMALNDPTAMGAIAALQAIDSEERILVYGIDGAPEAKQMIKDRKMTATAAQSPMTIGMTAAQVAYDILAGKEVEKEIFVDVIFIDIYNVDEYGTTGWQ</sequence>
<evidence type="ECO:0000313" key="7">
    <source>
        <dbReference type="Proteomes" id="UP000279029"/>
    </source>
</evidence>
<keyword evidence="7" id="KW-1185">Reference proteome</keyword>
<feature type="chain" id="PRO_5038621498" evidence="4">
    <location>
        <begin position="20"/>
        <end position="317"/>
    </location>
</feature>
<proteinExistence type="inferred from homology"/>
<gene>
    <name evidence="6" type="ORF">PATL70BA_2978</name>
</gene>
<dbReference type="SUPFAM" id="SSF53822">
    <property type="entry name" value="Periplasmic binding protein-like I"/>
    <property type="match status" value="1"/>
</dbReference>
<dbReference type="PANTHER" id="PTHR46847:SF1">
    <property type="entry name" value="D-ALLOSE-BINDING PERIPLASMIC PROTEIN-RELATED"/>
    <property type="match status" value="1"/>
</dbReference>
<protein>
    <submittedName>
        <fullName evidence="6">Sugar ABC transporter substrate-binding protein</fullName>
    </submittedName>
</protein>
<evidence type="ECO:0000259" key="5">
    <source>
        <dbReference type="Pfam" id="PF13407"/>
    </source>
</evidence>
<comment type="subcellular location">
    <subcellularLocation>
        <location evidence="1">Cell envelope</location>
    </subcellularLocation>
</comment>
<dbReference type="GO" id="GO:0030313">
    <property type="term" value="C:cell envelope"/>
    <property type="evidence" value="ECO:0007669"/>
    <property type="project" value="UniProtKB-SubCell"/>
</dbReference>
<evidence type="ECO:0000256" key="2">
    <source>
        <dbReference type="ARBA" id="ARBA00007639"/>
    </source>
</evidence>
<comment type="similarity">
    <text evidence="2">Belongs to the bacterial solute-binding protein 2 family.</text>
</comment>
<keyword evidence="3 4" id="KW-0732">Signal</keyword>
<dbReference type="EMBL" id="LR130778">
    <property type="protein sequence ID" value="VDN48889.1"/>
    <property type="molecule type" value="Genomic_DNA"/>
</dbReference>
<dbReference type="Proteomes" id="UP000279029">
    <property type="component" value="Chromosome"/>
</dbReference>
<dbReference type="InterPro" id="IPR025997">
    <property type="entry name" value="SBP_2_dom"/>
</dbReference>
<dbReference type="AlphaFoldDB" id="A0A3P7SAK4"/>
<accession>A0A3P7SAK4</accession>
<reference evidence="6 7" key="1">
    <citation type="submission" date="2018-09" db="EMBL/GenBank/DDBJ databases">
        <authorList>
            <person name="Postec A."/>
        </authorList>
    </citation>
    <scope>NUCLEOTIDE SEQUENCE [LARGE SCALE GENOMIC DNA]</scope>
    <source>
        <strain evidence="6">70B-A</strain>
    </source>
</reference>
<dbReference type="InterPro" id="IPR028082">
    <property type="entry name" value="Peripla_BP_I"/>
</dbReference>
<dbReference type="Pfam" id="PF13407">
    <property type="entry name" value="Peripla_BP_4"/>
    <property type="match status" value="1"/>
</dbReference>